<dbReference type="OrthoDB" id="5968863at2759"/>
<reference evidence="3 4" key="1">
    <citation type="submission" date="2018-11" db="EMBL/GenBank/DDBJ databases">
        <authorList>
            <person name="Lopez-Roques C."/>
            <person name="Donnadieu C."/>
            <person name="Bouchez O."/>
            <person name="Klopp C."/>
            <person name="Cabau C."/>
            <person name="Zahm M."/>
        </authorList>
    </citation>
    <scope>NUCLEOTIDE SEQUENCE [LARGE SCALE GENOMIC DNA]</scope>
    <source>
        <strain evidence="3">RS831</strain>
        <tissue evidence="3">Whole body</tissue>
    </source>
</reference>
<accession>A0A437D985</accession>
<keyword evidence="4" id="KW-1185">Reference proteome</keyword>
<feature type="region of interest" description="Disordered" evidence="1">
    <location>
        <begin position="20"/>
        <end position="41"/>
    </location>
</feature>
<evidence type="ECO:0000256" key="1">
    <source>
        <dbReference type="SAM" id="MobiDB-lite"/>
    </source>
</evidence>
<sequence>MNLCCGLDQSRLRKRETGVLSDSLHPDPDMTRQNLSSPPTCSRHQHKKNYWVLLLNLLFSCLTIFHLTYLGSMFDPGSDEQEVEEGYAAIHTIQRWSELNWASHWILFACWIFYRLIL</sequence>
<keyword evidence="2" id="KW-1133">Transmembrane helix</keyword>
<dbReference type="Proteomes" id="UP000283210">
    <property type="component" value="Chromosome 7"/>
</dbReference>
<evidence type="ECO:0000256" key="2">
    <source>
        <dbReference type="SAM" id="Phobius"/>
    </source>
</evidence>
<name>A0A437D985_ORYJA</name>
<feature type="compositionally biased region" description="Polar residues" evidence="1">
    <location>
        <begin position="31"/>
        <end position="41"/>
    </location>
</feature>
<organism evidence="3 4">
    <name type="scientific">Oryzias javanicus</name>
    <name type="common">Javanese ricefish</name>
    <name type="synonym">Aplocheilus javanicus</name>
    <dbReference type="NCBI Taxonomy" id="123683"/>
    <lineage>
        <taxon>Eukaryota</taxon>
        <taxon>Metazoa</taxon>
        <taxon>Chordata</taxon>
        <taxon>Craniata</taxon>
        <taxon>Vertebrata</taxon>
        <taxon>Euteleostomi</taxon>
        <taxon>Actinopterygii</taxon>
        <taxon>Neopterygii</taxon>
        <taxon>Teleostei</taxon>
        <taxon>Neoteleostei</taxon>
        <taxon>Acanthomorphata</taxon>
        <taxon>Ovalentaria</taxon>
        <taxon>Atherinomorphae</taxon>
        <taxon>Beloniformes</taxon>
        <taxon>Adrianichthyidae</taxon>
        <taxon>Oryziinae</taxon>
        <taxon>Oryzias</taxon>
    </lineage>
</organism>
<dbReference type="EMBL" id="CM012443">
    <property type="protein sequence ID" value="RVE71172.1"/>
    <property type="molecule type" value="Genomic_DNA"/>
</dbReference>
<proteinExistence type="predicted"/>
<evidence type="ECO:0000313" key="3">
    <source>
        <dbReference type="EMBL" id="RVE71172.1"/>
    </source>
</evidence>
<protein>
    <submittedName>
        <fullName evidence="3">Uncharacterized protein</fullName>
    </submittedName>
</protein>
<gene>
    <name evidence="3" type="ORF">OJAV_G00072130</name>
</gene>
<dbReference type="AlphaFoldDB" id="A0A437D985"/>
<keyword evidence="2" id="KW-0472">Membrane</keyword>
<feature type="transmembrane region" description="Helical" evidence="2">
    <location>
        <begin position="50"/>
        <end position="69"/>
    </location>
</feature>
<keyword evidence="2" id="KW-0812">Transmembrane</keyword>
<reference evidence="3 4" key="2">
    <citation type="submission" date="2019-01" db="EMBL/GenBank/DDBJ databases">
        <title>A chromosome length genome reference of the Java medaka (oryzias javanicus).</title>
        <authorList>
            <person name="Herpin A."/>
            <person name="Takehana Y."/>
            <person name="Naruse K."/>
            <person name="Ansai S."/>
            <person name="Kawaguchi M."/>
        </authorList>
    </citation>
    <scope>NUCLEOTIDE SEQUENCE [LARGE SCALE GENOMIC DNA]</scope>
    <source>
        <strain evidence="3">RS831</strain>
        <tissue evidence="3">Whole body</tissue>
    </source>
</reference>
<evidence type="ECO:0000313" key="4">
    <source>
        <dbReference type="Proteomes" id="UP000283210"/>
    </source>
</evidence>